<reference evidence="1 2" key="1">
    <citation type="submission" date="2015-01" db="EMBL/GenBank/DDBJ databases">
        <title>Evolution of Trichinella species and genotypes.</title>
        <authorList>
            <person name="Korhonen P.K."/>
            <person name="Edoardo P."/>
            <person name="Giuseppe L.R."/>
            <person name="Gasser R.B."/>
        </authorList>
    </citation>
    <scope>NUCLEOTIDE SEQUENCE [LARGE SCALE GENOMIC DNA]</scope>
    <source>
        <strain evidence="1">ISS417</strain>
    </source>
</reference>
<organism evidence="1 2">
    <name type="scientific">Trichinella murrelli</name>
    <dbReference type="NCBI Taxonomy" id="144512"/>
    <lineage>
        <taxon>Eukaryota</taxon>
        <taxon>Metazoa</taxon>
        <taxon>Ecdysozoa</taxon>
        <taxon>Nematoda</taxon>
        <taxon>Enoplea</taxon>
        <taxon>Dorylaimia</taxon>
        <taxon>Trichinellida</taxon>
        <taxon>Trichinellidae</taxon>
        <taxon>Trichinella</taxon>
    </lineage>
</organism>
<gene>
    <name evidence="1" type="ORF">T05_6696</name>
</gene>
<dbReference type="AlphaFoldDB" id="A0A0V0T8L6"/>
<protein>
    <submittedName>
        <fullName evidence="1">Uncharacterized protein</fullName>
    </submittedName>
</protein>
<sequence>MQTKTKGVENSLGLSLKIRICYRNRRRVVVTLREGQRSVSENQLSGAQLDRTNTFWCHVAGKAGI</sequence>
<evidence type="ECO:0000313" key="1">
    <source>
        <dbReference type="EMBL" id="KRX35221.1"/>
    </source>
</evidence>
<name>A0A0V0T8L6_9BILA</name>
<proteinExistence type="predicted"/>
<dbReference type="EMBL" id="JYDJ01000461">
    <property type="protein sequence ID" value="KRX35221.1"/>
    <property type="molecule type" value="Genomic_DNA"/>
</dbReference>
<evidence type="ECO:0000313" key="2">
    <source>
        <dbReference type="Proteomes" id="UP000055048"/>
    </source>
</evidence>
<dbReference type="Proteomes" id="UP000055048">
    <property type="component" value="Unassembled WGS sequence"/>
</dbReference>
<accession>A0A0V0T8L6</accession>
<comment type="caution">
    <text evidence="1">The sequence shown here is derived from an EMBL/GenBank/DDBJ whole genome shotgun (WGS) entry which is preliminary data.</text>
</comment>
<keyword evidence="2" id="KW-1185">Reference proteome</keyword>